<dbReference type="Gene3D" id="3.30.450.20">
    <property type="entry name" value="PAS domain"/>
    <property type="match status" value="2"/>
</dbReference>
<evidence type="ECO:0000256" key="2">
    <source>
        <dbReference type="ARBA" id="ARBA00022741"/>
    </source>
</evidence>
<dbReference type="SUPFAM" id="SSF103190">
    <property type="entry name" value="Sensory domain-like"/>
    <property type="match status" value="1"/>
</dbReference>
<evidence type="ECO:0000256" key="4">
    <source>
        <dbReference type="ARBA" id="ARBA00022840"/>
    </source>
</evidence>
<keyword evidence="3 6" id="KW-0418">Kinase</keyword>
<dbReference type="CDD" id="cd12913">
    <property type="entry name" value="PDC1_MCP_like"/>
    <property type="match status" value="1"/>
</dbReference>
<evidence type="ECO:0000256" key="3">
    <source>
        <dbReference type="ARBA" id="ARBA00022777"/>
    </source>
</evidence>
<dbReference type="SMART" id="SM00220">
    <property type="entry name" value="S_TKc"/>
    <property type="match status" value="1"/>
</dbReference>
<keyword evidence="7" id="KW-1185">Reference proteome</keyword>
<dbReference type="EMBL" id="CP117812">
    <property type="protein sequence ID" value="WDE99261.1"/>
    <property type="molecule type" value="Genomic_DNA"/>
</dbReference>
<protein>
    <submittedName>
        <fullName evidence="6">Protein kinase</fullName>
    </submittedName>
</protein>
<keyword evidence="2" id="KW-0547">Nucleotide-binding</keyword>
<dbReference type="Pfam" id="PF22673">
    <property type="entry name" value="MCP-like_PDC_1"/>
    <property type="match status" value="1"/>
</dbReference>
<dbReference type="PANTHER" id="PTHR43289:SF6">
    <property type="entry name" value="SERINE_THREONINE-PROTEIN KINASE NEKL-3"/>
    <property type="match status" value="1"/>
</dbReference>
<dbReference type="Proteomes" id="UP001214250">
    <property type="component" value="Chromosome 2"/>
</dbReference>
<dbReference type="PROSITE" id="PS50011">
    <property type="entry name" value="PROTEIN_KINASE_DOM"/>
    <property type="match status" value="1"/>
</dbReference>
<feature type="domain" description="Protein kinase" evidence="5">
    <location>
        <begin position="83"/>
        <end position="361"/>
    </location>
</feature>
<dbReference type="InterPro" id="IPR011009">
    <property type="entry name" value="Kinase-like_dom_sf"/>
</dbReference>
<dbReference type="Gene3D" id="3.30.200.20">
    <property type="entry name" value="Phosphorylase Kinase, domain 1"/>
    <property type="match status" value="1"/>
</dbReference>
<dbReference type="RefSeq" id="WP_274154121.1">
    <property type="nucleotide sequence ID" value="NZ_CP117812.1"/>
</dbReference>
<evidence type="ECO:0000313" key="6">
    <source>
        <dbReference type="EMBL" id="WDE99261.1"/>
    </source>
</evidence>
<organism evidence="6 7">
    <name type="scientific">Lentisphaera profundi</name>
    <dbReference type="NCBI Taxonomy" id="1658616"/>
    <lineage>
        <taxon>Bacteria</taxon>
        <taxon>Pseudomonadati</taxon>
        <taxon>Lentisphaerota</taxon>
        <taxon>Lentisphaeria</taxon>
        <taxon>Lentisphaerales</taxon>
        <taxon>Lentisphaeraceae</taxon>
        <taxon>Lentisphaera</taxon>
    </lineage>
</organism>
<dbReference type="GO" id="GO:0016301">
    <property type="term" value="F:kinase activity"/>
    <property type="evidence" value="ECO:0007669"/>
    <property type="project" value="UniProtKB-KW"/>
</dbReference>
<keyword evidence="1" id="KW-0808">Transferase</keyword>
<keyword evidence="4" id="KW-0067">ATP-binding</keyword>
<dbReference type="PROSITE" id="PS00108">
    <property type="entry name" value="PROTEIN_KINASE_ST"/>
    <property type="match status" value="1"/>
</dbReference>
<dbReference type="InterPro" id="IPR008271">
    <property type="entry name" value="Ser/Thr_kinase_AS"/>
</dbReference>
<gene>
    <name evidence="6" type="ORF">PQO03_15605</name>
</gene>
<accession>A0ABY7VYB7</accession>
<dbReference type="PANTHER" id="PTHR43289">
    <property type="entry name" value="MITOGEN-ACTIVATED PROTEIN KINASE KINASE KINASE 20-RELATED"/>
    <property type="match status" value="1"/>
</dbReference>
<reference evidence="6 7" key="1">
    <citation type="submission" date="2023-02" db="EMBL/GenBank/DDBJ databases">
        <title>Genome sequence of Lentisphaera profundi SAORIC-696.</title>
        <authorList>
            <person name="Kim e."/>
            <person name="Cho J.-C."/>
            <person name="Choi A."/>
            <person name="Kang I."/>
        </authorList>
    </citation>
    <scope>NUCLEOTIDE SEQUENCE [LARGE SCALE GENOMIC DNA]</scope>
    <source>
        <strain evidence="6 7">SAORIC-696</strain>
    </source>
</reference>
<name>A0ABY7VYB7_9BACT</name>
<evidence type="ECO:0000313" key="7">
    <source>
        <dbReference type="Proteomes" id="UP001214250"/>
    </source>
</evidence>
<dbReference type="Gene3D" id="1.10.510.10">
    <property type="entry name" value="Transferase(Phosphotransferase) domain 1"/>
    <property type="match status" value="1"/>
</dbReference>
<dbReference type="InterPro" id="IPR029151">
    <property type="entry name" value="Sensor-like_sf"/>
</dbReference>
<dbReference type="CDD" id="cd14014">
    <property type="entry name" value="STKc_PknB_like"/>
    <property type="match status" value="1"/>
</dbReference>
<proteinExistence type="predicted"/>
<dbReference type="InterPro" id="IPR000719">
    <property type="entry name" value="Prot_kinase_dom"/>
</dbReference>
<dbReference type="SUPFAM" id="SSF56112">
    <property type="entry name" value="Protein kinase-like (PK-like)"/>
    <property type="match status" value="1"/>
</dbReference>
<evidence type="ECO:0000259" key="5">
    <source>
        <dbReference type="PROSITE" id="PS50011"/>
    </source>
</evidence>
<sequence>MKEEEIKTLVECPTIKVERADLNLSTTVIRKGHSIVPKLSTQTADIIDTQIFQEQQSSTSINLSEESISEESLEKHVNIDLVYDLGEAFAEGAQGSIHSAKDIHLKRIVAVKALKEHSMRRSFINEAQLTAQLDHPAIIPIYSLNSDENSGIYFSMKKVNGVTLNQYLTKVCDHYYFHGFNLKNEASSLVTRLEHFIKICEAVQYAHSKAVVHRDLKPDNIMIGESREVYVMDWGIAYCMDGPENQKPEVIERTKKIICGSPGYIDPQMVCNNTPAECTDIYSLGMILHEMCTLQRGFTGFSTNELFEQAVKGDFPEIKHRFSSGVISAELKAIIEKARAPELIFRYNSVEELCEDVRRLLRNDEVSSLPDKPLRKVMRWAQKNPHKITVIMISLIMSLSSLVIYSLFKQNQTIVEARIRENTFAQLQSHVAEKAHLIDSQMTKLEQLLSRVSASLLSMPTVRDETLKLYSSNDFSKPETKPPGTVYSSIFGKEVNVNTMVYKLAPEVKFNEVENILDYLFSFKDDFVKVMLKSKLNSPSHLSREQINPEQILMSPLPARWLYCGLENGVFVSFPGKGGYPAEYDHRNRPWYKDAKNRKGVYWAKPYYDINGLGIVLPCTIGLYNKENEFSGVLALDVTLDFLAKKLMLNDDEKRIVGLQESTILNPDGEIIITSSLLKSKEKNTEFNNQAIERRPYHNDLVLKAVQANKNTIIYVREGGQKVIYALNRIPALNWFYIEKYDAQKILKKKVN</sequence>
<dbReference type="Pfam" id="PF00069">
    <property type="entry name" value="Pkinase"/>
    <property type="match status" value="1"/>
</dbReference>
<evidence type="ECO:0000256" key="1">
    <source>
        <dbReference type="ARBA" id="ARBA00022679"/>
    </source>
</evidence>